<evidence type="ECO:0000256" key="1">
    <source>
        <dbReference type="ARBA" id="ARBA00022857"/>
    </source>
</evidence>
<dbReference type="Pfam" id="PF00107">
    <property type="entry name" value="ADH_zinc_N"/>
    <property type="match status" value="1"/>
</dbReference>
<reference evidence="3" key="1">
    <citation type="submission" date="2023-03" db="EMBL/GenBank/DDBJ databases">
        <authorList>
            <person name="Steffen K."/>
            <person name="Cardenas P."/>
        </authorList>
    </citation>
    <scope>NUCLEOTIDE SEQUENCE</scope>
</reference>
<dbReference type="EMBL" id="CASHTH010000987">
    <property type="protein sequence ID" value="CAI8009697.1"/>
    <property type="molecule type" value="Genomic_DNA"/>
</dbReference>
<evidence type="ECO:0000313" key="3">
    <source>
        <dbReference type="EMBL" id="CAI8009697.1"/>
    </source>
</evidence>
<keyword evidence="4" id="KW-1185">Reference proteome</keyword>
<protein>
    <submittedName>
        <fullName evidence="3">Uncharacterized zinc-type alcohol dehydrogenase-like protein YogA</fullName>
    </submittedName>
</protein>
<dbReference type="Pfam" id="PF08240">
    <property type="entry name" value="ADH_N"/>
    <property type="match status" value="1"/>
</dbReference>
<dbReference type="InterPro" id="IPR020843">
    <property type="entry name" value="ER"/>
</dbReference>
<dbReference type="InterPro" id="IPR013154">
    <property type="entry name" value="ADH-like_N"/>
</dbReference>
<feature type="domain" description="Enoyl reductase (ER)" evidence="2">
    <location>
        <begin position="10"/>
        <end position="345"/>
    </location>
</feature>
<dbReference type="Gene3D" id="3.90.180.10">
    <property type="entry name" value="Medium-chain alcohol dehydrogenases, catalytic domain"/>
    <property type="match status" value="1"/>
</dbReference>
<dbReference type="Proteomes" id="UP001174909">
    <property type="component" value="Unassembled WGS sequence"/>
</dbReference>
<sequence length="349" mass="37411">MKAIVFSEQGSTEVLQYTDVPKPTLDTNEALIKVEACAVNYLDIHARRNRPEIEAKLRRGDTPHILGSDIAGTIAEIGAAVRGVAVGDRVVLAPCIPCGICSDCHRGTENLCDTQELIGFQTNGGYAEYVKAPAQNAIQMSAALSFVNAAAMPIAYLTAWHMLMTRAQLRPEDDVLILGVGGGVGSAGLQIAKLTGARVFATASSDEKLERARQMGADVMINYKDRDFSEVVLDVTKGRGVDVVLEHVGAATWDQSIASLAKNGRLVSCGVTTGNIGTINIRKMYQKQLTVMGSALGTVAELRTLVHLAGRGKLEPIIDRVLPLHRAGEAHLLLENRQNFGKICLCPNI</sequence>
<evidence type="ECO:0000313" key="4">
    <source>
        <dbReference type="Proteomes" id="UP001174909"/>
    </source>
</evidence>
<dbReference type="SMART" id="SM00829">
    <property type="entry name" value="PKS_ER"/>
    <property type="match status" value="1"/>
</dbReference>
<dbReference type="SUPFAM" id="SSF50129">
    <property type="entry name" value="GroES-like"/>
    <property type="match status" value="1"/>
</dbReference>
<organism evidence="3 4">
    <name type="scientific">Geodia barretti</name>
    <name type="common">Barrett's horny sponge</name>
    <dbReference type="NCBI Taxonomy" id="519541"/>
    <lineage>
        <taxon>Eukaryota</taxon>
        <taxon>Metazoa</taxon>
        <taxon>Porifera</taxon>
        <taxon>Demospongiae</taxon>
        <taxon>Heteroscleromorpha</taxon>
        <taxon>Tetractinellida</taxon>
        <taxon>Astrophorina</taxon>
        <taxon>Geodiidae</taxon>
        <taxon>Geodia</taxon>
    </lineage>
</organism>
<dbReference type="PANTHER" id="PTHR44154:SF1">
    <property type="entry name" value="QUINONE OXIDOREDUCTASE"/>
    <property type="match status" value="1"/>
</dbReference>
<dbReference type="SUPFAM" id="SSF51735">
    <property type="entry name" value="NAD(P)-binding Rossmann-fold domains"/>
    <property type="match status" value="1"/>
</dbReference>
<dbReference type="GO" id="GO:0016491">
    <property type="term" value="F:oxidoreductase activity"/>
    <property type="evidence" value="ECO:0007669"/>
    <property type="project" value="InterPro"/>
</dbReference>
<comment type="caution">
    <text evidence="3">The sequence shown here is derived from an EMBL/GenBank/DDBJ whole genome shotgun (WGS) entry which is preliminary data.</text>
</comment>
<proteinExistence type="predicted"/>
<accession>A0AA35REW9</accession>
<gene>
    <name evidence="3" type="ORF">GBAR_LOCUS6473</name>
</gene>
<dbReference type="InterPro" id="IPR013149">
    <property type="entry name" value="ADH-like_C"/>
</dbReference>
<keyword evidence="1" id="KW-0521">NADP</keyword>
<dbReference type="InterPro" id="IPR011032">
    <property type="entry name" value="GroES-like_sf"/>
</dbReference>
<dbReference type="InterPro" id="IPR036291">
    <property type="entry name" value="NAD(P)-bd_dom_sf"/>
</dbReference>
<dbReference type="PANTHER" id="PTHR44154">
    <property type="entry name" value="QUINONE OXIDOREDUCTASE"/>
    <property type="match status" value="1"/>
</dbReference>
<name>A0AA35REW9_GEOBA</name>
<evidence type="ECO:0000259" key="2">
    <source>
        <dbReference type="SMART" id="SM00829"/>
    </source>
</evidence>
<dbReference type="AlphaFoldDB" id="A0AA35REW9"/>
<dbReference type="InterPro" id="IPR051603">
    <property type="entry name" value="Zinc-ADH_QOR/CCCR"/>
</dbReference>